<dbReference type="AlphaFoldDB" id="A0A0D2D4Z5"/>
<dbReference type="InterPro" id="IPR012349">
    <property type="entry name" value="Split_barrel_FMN-bd"/>
</dbReference>
<dbReference type="GeneID" id="25327862"/>
<gene>
    <name evidence="7" type="ORF">PV05_05954</name>
</gene>
<protein>
    <recommendedName>
        <fullName evidence="6">Flavin reductase like domain-containing protein</fullName>
    </recommendedName>
</protein>
<evidence type="ECO:0000313" key="7">
    <source>
        <dbReference type="EMBL" id="KIW57402.1"/>
    </source>
</evidence>
<keyword evidence="8" id="KW-1185">Reference proteome</keyword>
<dbReference type="STRING" id="348802.A0A0D2D4Z5"/>
<accession>A0A0D2D4Z5</accession>
<evidence type="ECO:0000256" key="5">
    <source>
        <dbReference type="SAM" id="MobiDB-lite"/>
    </source>
</evidence>
<evidence type="ECO:0000256" key="1">
    <source>
        <dbReference type="ARBA" id="ARBA00001917"/>
    </source>
</evidence>
<evidence type="ECO:0000256" key="2">
    <source>
        <dbReference type="ARBA" id="ARBA00022630"/>
    </source>
</evidence>
<dbReference type="EMBL" id="KN847319">
    <property type="protein sequence ID" value="KIW57402.1"/>
    <property type="molecule type" value="Genomic_DNA"/>
</dbReference>
<comment type="cofactor">
    <cofactor evidence="1">
        <name>FMN</name>
        <dbReference type="ChEBI" id="CHEBI:58210"/>
    </cofactor>
</comment>
<feature type="compositionally biased region" description="Basic and acidic residues" evidence="5">
    <location>
        <begin position="7"/>
        <end position="40"/>
    </location>
</feature>
<sequence length="315" mass="34723">MTSEEPGQGKRSHDAVAHQERTKQEASIKRNPHPDFKSVESSRPAWSENSSWQFTQTREPNWTWRQGGNDGGASLQKSHIEIDPYAEGRPPVYNYKLLISGITPRPIGFISTISKDGSSPNLAPFSYTNVVCHDPPIFTVGFAGGLDRAKDTLGNLIDTGECVLNMISEHFVEAANATSVNSPYGVSEWDLTGLHPAPSARVRPARVKESIFATECKLVEVKEFESRATPGKKTGTLAILEGVNFWVREDAINEERNLIDPAVLRPVSRLGGITYGRVTEGFELLRPDYEKLRASGPLADAPVSKPHSTRQMDKL</sequence>
<dbReference type="RefSeq" id="XP_013317986.1">
    <property type="nucleotide sequence ID" value="XM_013462532.1"/>
</dbReference>
<feature type="domain" description="Flavin reductase like" evidence="6">
    <location>
        <begin position="100"/>
        <end position="260"/>
    </location>
</feature>
<feature type="region of interest" description="Disordered" evidence="5">
    <location>
        <begin position="1"/>
        <end position="76"/>
    </location>
</feature>
<name>A0A0D2D4Z5_9EURO</name>
<feature type="region of interest" description="Disordered" evidence="5">
    <location>
        <begin position="296"/>
        <end position="315"/>
    </location>
</feature>
<dbReference type="InterPro" id="IPR002563">
    <property type="entry name" value="Flavin_Rdtase-like_dom"/>
</dbReference>
<reference evidence="7 8" key="1">
    <citation type="submission" date="2015-01" db="EMBL/GenBank/DDBJ databases">
        <title>The Genome Sequence of Exophiala xenobiotica CBS118157.</title>
        <authorList>
            <consortium name="The Broad Institute Genomics Platform"/>
            <person name="Cuomo C."/>
            <person name="de Hoog S."/>
            <person name="Gorbushina A."/>
            <person name="Stielow B."/>
            <person name="Teixiera M."/>
            <person name="Abouelleil A."/>
            <person name="Chapman S.B."/>
            <person name="Priest M."/>
            <person name="Young S.K."/>
            <person name="Wortman J."/>
            <person name="Nusbaum C."/>
            <person name="Birren B."/>
        </authorList>
    </citation>
    <scope>NUCLEOTIDE SEQUENCE [LARGE SCALE GENOMIC DNA]</scope>
    <source>
        <strain evidence="7 8">CBS 118157</strain>
    </source>
</reference>
<keyword evidence="2" id="KW-0285">Flavoprotein</keyword>
<dbReference type="Proteomes" id="UP000054342">
    <property type="component" value="Unassembled WGS sequence"/>
</dbReference>
<evidence type="ECO:0000313" key="8">
    <source>
        <dbReference type="Proteomes" id="UP000054342"/>
    </source>
</evidence>
<dbReference type="Gene3D" id="2.30.110.10">
    <property type="entry name" value="Electron Transport, Fmn-binding Protein, Chain A"/>
    <property type="match status" value="1"/>
</dbReference>
<dbReference type="SUPFAM" id="SSF50475">
    <property type="entry name" value="FMN-binding split barrel"/>
    <property type="match status" value="1"/>
</dbReference>
<evidence type="ECO:0000259" key="6">
    <source>
        <dbReference type="SMART" id="SM00903"/>
    </source>
</evidence>
<organism evidence="7 8">
    <name type="scientific">Exophiala xenobiotica</name>
    <dbReference type="NCBI Taxonomy" id="348802"/>
    <lineage>
        <taxon>Eukaryota</taxon>
        <taxon>Fungi</taxon>
        <taxon>Dikarya</taxon>
        <taxon>Ascomycota</taxon>
        <taxon>Pezizomycotina</taxon>
        <taxon>Eurotiomycetes</taxon>
        <taxon>Chaetothyriomycetidae</taxon>
        <taxon>Chaetothyriales</taxon>
        <taxon>Herpotrichiellaceae</taxon>
        <taxon>Exophiala</taxon>
    </lineage>
</organism>
<evidence type="ECO:0000256" key="3">
    <source>
        <dbReference type="ARBA" id="ARBA00022643"/>
    </source>
</evidence>
<dbReference type="PANTHER" id="PTHR33798:SF5">
    <property type="entry name" value="FLAVIN REDUCTASE LIKE DOMAIN-CONTAINING PROTEIN"/>
    <property type="match status" value="1"/>
</dbReference>
<comment type="similarity">
    <text evidence="4">Belongs to the flavoredoxin family.</text>
</comment>
<dbReference type="SMART" id="SM00903">
    <property type="entry name" value="Flavin_Reduct"/>
    <property type="match status" value="1"/>
</dbReference>
<dbReference type="Pfam" id="PF01613">
    <property type="entry name" value="Flavin_Reduct"/>
    <property type="match status" value="1"/>
</dbReference>
<dbReference type="PANTHER" id="PTHR33798">
    <property type="entry name" value="FLAVOPROTEIN OXYGENASE"/>
    <property type="match status" value="1"/>
</dbReference>
<evidence type="ECO:0000256" key="4">
    <source>
        <dbReference type="ARBA" id="ARBA00038054"/>
    </source>
</evidence>
<dbReference type="OrthoDB" id="10250990at2759"/>
<proteinExistence type="inferred from homology"/>
<dbReference type="GO" id="GO:0010181">
    <property type="term" value="F:FMN binding"/>
    <property type="evidence" value="ECO:0007669"/>
    <property type="project" value="InterPro"/>
</dbReference>
<feature type="compositionally biased region" description="Polar residues" evidence="5">
    <location>
        <begin position="47"/>
        <end position="66"/>
    </location>
</feature>
<dbReference type="HOGENOM" id="CLU_059021_3_0_1"/>
<keyword evidence="3" id="KW-0288">FMN</keyword>